<dbReference type="PANTHER" id="PTHR42894">
    <property type="entry name" value="N-(5'-PHOSPHORIBOSYL)ANTHRANILATE ISOMERASE"/>
    <property type="match status" value="1"/>
</dbReference>
<evidence type="ECO:0000259" key="10">
    <source>
        <dbReference type="Pfam" id="PF00697"/>
    </source>
</evidence>
<keyword evidence="6 9" id="KW-0822">Tryptophan biosynthesis</keyword>
<dbReference type="InterPro" id="IPR011060">
    <property type="entry name" value="RibuloseP-bd_barrel"/>
</dbReference>
<name>A0AAW5JXE5_9BACT</name>
<dbReference type="GO" id="GO:0004640">
    <property type="term" value="F:phosphoribosylanthranilate isomerase activity"/>
    <property type="evidence" value="ECO:0007669"/>
    <property type="project" value="UniProtKB-UniRule"/>
</dbReference>
<organism evidence="11 12">
    <name type="scientific">Cloacibacillus evryensis</name>
    <dbReference type="NCBI Taxonomy" id="508460"/>
    <lineage>
        <taxon>Bacteria</taxon>
        <taxon>Thermotogati</taxon>
        <taxon>Synergistota</taxon>
        <taxon>Synergistia</taxon>
        <taxon>Synergistales</taxon>
        <taxon>Synergistaceae</taxon>
        <taxon>Cloacibacillus</taxon>
    </lineage>
</organism>
<comment type="pathway">
    <text evidence="2 9">Amino-acid biosynthesis; L-tryptophan biosynthesis; L-tryptophan from chorismate: step 3/5.</text>
</comment>
<dbReference type="RefSeq" id="WP_256181126.1">
    <property type="nucleotide sequence ID" value="NZ_JANFYT010000001.1"/>
</dbReference>
<reference evidence="11 12" key="1">
    <citation type="submission" date="2022-06" db="EMBL/GenBank/DDBJ databases">
        <title>Isolation of gut microbiota from human fecal samples.</title>
        <authorList>
            <person name="Pamer E.G."/>
            <person name="Barat B."/>
            <person name="Waligurski E."/>
            <person name="Medina S."/>
            <person name="Paddock L."/>
            <person name="Mostad J."/>
        </authorList>
    </citation>
    <scope>NUCLEOTIDE SEQUENCE [LARGE SCALE GENOMIC DNA]</scope>
    <source>
        <strain evidence="11 12">DFI.9.90</strain>
    </source>
</reference>
<evidence type="ECO:0000313" key="12">
    <source>
        <dbReference type="Proteomes" id="UP001205919"/>
    </source>
</evidence>
<dbReference type="Proteomes" id="UP001205919">
    <property type="component" value="Unassembled WGS sequence"/>
</dbReference>
<evidence type="ECO:0000256" key="7">
    <source>
        <dbReference type="ARBA" id="ARBA00023141"/>
    </source>
</evidence>
<evidence type="ECO:0000256" key="6">
    <source>
        <dbReference type="ARBA" id="ARBA00022822"/>
    </source>
</evidence>
<protein>
    <recommendedName>
        <fullName evidence="4 9">N-(5'-phosphoribosyl)anthranilate isomerase</fullName>
        <shortName evidence="9">PRAI</shortName>
        <ecNumber evidence="3 9">5.3.1.24</ecNumber>
    </recommendedName>
</protein>
<dbReference type="InterPro" id="IPR013785">
    <property type="entry name" value="Aldolase_TIM"/>
</dbReference>
<dbReference type="EC" id="5.3.1.24" evidence="3 9"/>
<dbReference type="SUPFAM" id="SSF51366">
    <property type="entry name" value="Ribulose-phoshate binding barrel"/>
    <property type="match status" value="1"/>
</dbReference>
<keyword evidence="8 9" id="KW-0413">Isomerase</keyword>
<keyword evidence="5 9" id="KW-0028">Amino-acid biosynthesis</keyword>
<evidence type="ECO:0000256" key="5">
    <source>
        <dbReference type="ARBA" id="ARBA00022605"/>
    </source>
</evidence>
<dbReference type="GO" id="GO:0000162">
    <property type="term" value="P:L-tryptophan biosynthetic process"/>
    <property type="evidence" value="ECO:0007669"/>
    <property type="project" value="UniProtKB-UniRule"/>
</dbReference>
<comment type="similarity">
    <text evidence="9">Belongs to the TrpF family.</text>
</comment>
<evidence type="ECO:0000256" key="9">
    <source>
        <dbReference type="HAMAP-Rule" id="MF_00135"/>
    </source>
</evidence>
<dbReference type="CDD" id="cd00405">
    <property type="entry name" value="PRAI"/>
    <property type="match status" value="1"/>
</dbReference>
<evidence type="ECO:0000256" key="3">
    <source>
        <dbReference type="ARBA" id="ARBA00012572"/>
    </source>
</evidence>
<dbReference type="PANTHER" id="PTHR42894:SF1">
    <property type="entry name" value="N-(5'-PHOSPHORIBOSYL)ANTHRANILATE ISOMERASE"/>
    <property type="match status" value="1"/>
</dbReference>
<evidence type="ECO:0000256" key="8">
    <source>
        <dbReference type="ARBA" id="ARBA00023235"/>
    </source>
</evidence>
<evidence type="ECO:0000256" key="1">
    <source>
        <dbReference type="ARBA" id="ARBA00001164"/>
    </source>
</evidence>
<feature type="domain" description="N-(5'phosphoribosyl) anthranilate isomerase (PRAI)" evidence="10">
    <location>
        <begin position="5"/>
        <end position="194"/>
    </location>
</feature>
<evidence type="ECO:0000256" key="2">
    <source>
        <dbReference type="ARBA" id="ARBA00004664"/>
    </source>
</evidence>
<sequence>MTKIKICGLSRRCDIGFVNRCGPDYAGFVVNVPKSRRSVTPEEAQALSALLSPDIIPVGVFVNERAEVVASMLNDGIIFAAQLHGSEDEDYIGDLRRRTGGILIQAFSVASPSDMERAAASPADYVLLDSGGGTGRTFDWRQIKGFKRPYFLAGGLGADNLPAALAELRPFAVDMSSGVETGGVKDPAKIEAAVAAVRRYS</sequence>
<gene>
    <name evidence="9" type="primary">trpF</name>
    <name evidence="11" type="ORF">NE630_00555</name>
</gene>
<comment type="catalytic activity">
    <reaction evidence="1 9">
        <text>N-(5-phospho-beta-D-ribosyl)anthranilate = 1-(2-carboxyphenylamino)-1-deoxy-D-ribulose 5-phosphate</text>
        <dbReference type="Rhea" id="RHEA:21540"/>
        <dbReference type="ChEBI" id="CHEBI:18277"/>
        <dbReference type="ChEBI" id="CHEBI:58613"/>
        <dbReference type="EC" id="5.3.1.24"/>
    </reaction>
</comment>
<dbReference type="AlphaFoldDB" id="A0AAW5JXE5"/>
<dbReference type="HAMAP" id="MF_00135">
    <property type="entry name" value="PRAI"/>
    <property type="match status" value="1"/>
</dbReference>
<proteinExistence type="inferred from homology"/>
<comment type="caution">
    <text evidence="11">The sequence shown here is derived from an EMBL/GenBank/DDBJ whole genome shotgun (WGS) entry which is preliminary data.</text>
</comment>
<dbReference type="Pfam" id="PF00697">
    <property type="entry name" value="PRAI"/>
    <property type="match status" value="1"/>
</dbReference>
<keyword evidence="7 9" id="KW-0057">Aromatic amino acid biosynthesis</keyword>
<keyword evidence="12" id="KW-1185">Reference proteome</keyword>
<dbReference type="InterPro" id="IPR044643">
    <property type="entry name" value="TrpF_fam"/>
</dbReference>
<evidence type="ECO:0000313" key="11">
    <source>
        <dbReference type="EMBL" id="MCQ4812907.1"/>
    </source>
</evidence>
<dbReference type="Gene3D" id="3.20.20.70">
    <property type="entry name" value="Aldolase class I"/>
    <property type="match status" value="1"/>
</dbReference>
<accession>A0AAW5JXE5</accession>
<dbReference type="InterPro" id="IPR001240">
    <property type="entry name" value="PRAI_dom"/>
</dbReference>
<dbReference type="EMBL" id="JANFYT010000001">
    <property type="protein sequence ID" value="MCQ4812907.1"/>
    <property type="molecule type" value="Genomic_DNA"/>
</dbReference>
<evidence type="ECO:0000256" key="4">
    <source>
        <dbReference type="ARBA" id="ARBA00022272"/>
    </source>
</evidence>